<keyword evidence="5" id="KW-1185">Reference proteome</keyword>
<feature type="compositionally biased region" description="Basic and acidic residues" evidence="1">
    <location>
        <begin position="114"/>
        <end position="127"/>
    </location>
</feature>
<evidence type="ECO:0000313" key="4">
    <source>
        <dbReference type="EMBL" id="OCH90427.1"/>
    </source>
</evidence>
<evidence type="ECO:0000256" key="2">
    <source>
        <dbReference type="SAM" id="Phobius"/>
    </source>
</evidence>
<feature type="chain" id="PRO_5034410640" evidence="3">
    <location>
        <begin position="24"/>
        <end position="717"/>
    </location>
</feature>
<feature type="transmembrane region" description="Helical" evidence="2">
    <location>
        <begin position="623"/>
        <end position="648"/>
    </location>
</feature>
<organism evidence="4 5">
    <name type="scientific">Obba rivulosa</name>
    <dbReference type="NCBI Taxonomy" id="1052685"/>
    <lineage>
        <taxon>Eukaryota</taxon>
        <taxon>Fungi</taxon>
        <taxon>Dikarya</taxon>
        <taxon>Basidiomycota</taxon>
        <taxon>Agaricomycotina</taxon>
        <taxon>Agaricomycetes</taxon>
        <taxon>Polyporales</taxon>
        <taxon>Gelatoporiaceae</taxon>
        <taxon>Obba</taxon>
    </lineage>
</organism>
<name>A0A8E2B1D6_9APHY</name>
<feature type="transmembrane region" description="Helical" evidence="2">
    <location>
        <begin position="660"/>
        <end position="681"/>
    </location>
</feature>
<keyword evidence="3" id="KW-0732">Signal</keyword>
<reference evidence="4 5" key="1">
    <citation type="submission" date="2016-07" db="EMBL/GenBank/DDBJ databases">
        <title>Draft genome of the white-rot fungus Obba rivulosa 3A-2.</title>
        <authorList>
            <consortium name="DOE Joint Genome Institute"/>
            <person name="Miettinen O."/>
            <person name="Riley R."/>
            <person name="Acob R."/>
            <person name="Barry K."/>
            <person name="Cullen D."/>
            <person name="De Vries R."/>
            <person name="Hainaut M."/>
            <person name="Hatakka A."/>
            <person name="Henrissat B."/>
            <person name="Hilden K."/>
            <person name="Kuo R."/>
            <person name="Labutti K."/>
            <person name="Lipzen A."/>
            <person name="Makela M.R."/>
            <person name="Sandor L."/>
            <person name="Spatafora J.W."/>
            <person name="Grigoriev I.V."/>
            <person name="Hibbett D.S."/>
        </authorList>
    </citation>
    <scope>NUCLEOTIDE SEQUENCE [LARGE SCALE GENOMIC DNA]</scope>
    <source>
        <strain evidence="4 5">3A-2</strain>
    </source>
</reference>
<evidence type="ECO:0000256" key="3">
    <source>
        <dbReference type="SAM" id="SignalP"/>
    </source>
</evidence>
<feature type="compositionally biased region" description="Basic and acidic residues" evidence="1">
    <location>
        <begin position="50"/>
        <end position="59"/>
    </location>
</feature>
<feature type="transmembrane region" description="Helical" evidence="2">
    <location>
        <begin position="537"/>
        <end position="559"/>
    </location>
</feature>
<feature type="signal peptide" evidence="3">
    <location>
        <begin position="1"/>
        <end position="23"/>
    </location>
</feature>
<proteinExistence type="predicted"/>
<sequence>MLVEHFFHLFWHLLRCMAPPALYRHWRCLSSIWRRLWRRAFRKQDHRRPPRDGLPEKDPTSGTSDLPQPEPFDAVPPAVPAMLPAVLVRETERSQVEHRKHMNSAGIASTARRGLREVVDSGRDRSLRPTFTPGYYPPTRTWDDQQRRADSGADHRRQIDRTVPSDPARRGPMETLVEEAAETSRHPFRRQPINYTDQPVPGRRRILYPISLVNRYGRRTIVTNVESTYNKIDSTSHNFFLTDVPQGWTAFRHPDGALYFRHSQIPIYTDAYLCDSEIYEEIQRFMTFIMQSMKTKNLELKSTHIECVLELVPRDDGGWRWCYYFVDLSRRLLFWLHPFKLGDDRDFMEIKGVHSGSHIKHWLDSRYWTHWEMFPANRQIPQSVIGEVMGTLTHGALDCMMSADEALITYSAADLQAMLTVTKTALEHPRQVRSQDGTVARLDSDYAVCVVARIMTFFALHRFRNFHGQREARLARNQAIYEQDDQQTLFLKLLSPVLFGAPDVQLRSLKRIWVDRATSFPHWTDFIQKMRSEWFDFLIPATVLLSANVSFLALPNVAPQSVNVKLTAAEIFSYISMTASMGSIILSLLLIRQAGHHLRLRESARKVVHFLRNRRHPTLGMEALAVMYSLPYGLMLWAMITFPIAFSFECFRKHDNVGTFTIAAAWITIAVLIAWCVYIGWETKGLPGWAIKVMKVLGTDKSARDEDSRPLDHEVTV</sequence>
<protein>
    <submittedName>
        <fullName evidence="4">Uncharacterized protein</fullName>
    </submittedName>
</protein>
<accession>A0A8E2B1D6</accession>
<keyword evidence="2" id="KW-1133">Transmembrane helix</keyword>
<keyword evidence="2" id="KW-0472">Membrane</keyword>
<dbReference type="AlphaFoldDB" id="A0A8E2B1D6"/>
<evidence type="ECO:0000313" key="5">
    <source>
        <dbReference type="Proteomes" id="UP000250043"/>
    </source>
</evidence>
<feature type="region of interest" description="Disordered" evidence="1">
    <location>
        <begin position="44"/>
        <end position="77"/>
    </location>
</feature>
<feature type="compositionally biased region" description="Basic and acidic residues" evidence="1">
    <location>
        <begin position="141"/>
        <end position="160"/>
    </location>
</feature>
<dbReference type="EMBL" id="KV722404">
    <property type="protein sequence ID" value="OCH90427.1"/>
    <property type="molecule type" value="Genomic_DNA"/>
</dbReference>
<feature type="transmembrane region" description="Helical" evidence="2">
    <location>
        <begin position="571"/>
        <end position="591"/>
    </location>
</feature>
<feature type="region of interest" description="Disordered" evidence="1">
    <location>
        <begin position="91"/>
        <end position="172"/>
    </location>
</feature>
<dbReference type="Proteomes" id="UP000250043">
    <property type="component" value="Unassembled WGS sequence"/>
</dbReference>
<evidence type="ECO:0000256" key="1">
    <source>
        <dbReference type="SAM" id="MobiDB-lite"/>
    </source>
</evidence>
<dbReference type="OrthoDB" id="2657661at2759"/>
<gene>
    <name evidence="4" type="ORF">OBBRIDRAFT_887699</name>
</gene>
<keyword evidence="2" id="KW-0812">Transmembrane</keyword>